<dbReference type="GO" id="GO:0016020">
    <property type="term" value="C:membrane"/>
    <property type="evidence" value="ECO:0007669"/>
    <property type="project" value="TreeGrafter"/>
</dbReference>
<dbReference type="PANTHER" id="PTHR12894:SF27">
    <property type="entry name" value="TRANSFORMING GROWTH FACTOR-BETA RECEPTOR-ASSOCIATED PROTEIN 1"/>
    <property type="match status" value="1"/>
</dbReference>
<dbReference type="GO" id="GO:0034058">
    <property type="term" value="P:endosomal vesicle fusion"/>
    <property type="evidence" value="ECO:0007669"/>
    <property type="project" value="TreeGrafter"/>
</dbReference>
<reference evidence="1 2" key="1">
    <citation type="submission" date="2020-08" db="EMBL/GenBank/DDBJ databases">
        <authorList>
            <person name="Newling K."/>
            <person name="Davey J."/>
            <person name="Forrester S."/>
        </authorList>
    </citation>
    <scope>NUCLEOTIDE SEQUENCE [LARGE SCALE GENOMIC DNA]</scope>
    <source>
        <strain evidence="2">Crithidia deanei Carvalho (ATCC PRA-265)</strain>
    </source>
</reference>
<dbReference type="GO" id="GO:0006914">
    <property type="term" value="P:autophagy"/>
    <property type="evidence" value="ECO:0007669"/>
    <property type="project" value="TreeGrafter"/>
</dbReference>
<evidence type="ECO:0008006" key="3">
    <source>
        <dbReference type="Google" id="ProtNLM"/>
    </source>
</evidence>
<name>A0A7G2CNW6_9TRYP</name>
<evidence type="ECO:0000313" key="1">
    <source>
        <dbReference type="EMBL" id="CAD2220644.1"/>
    </source>
</evidence>
<organism evidence="1 2">
    <name type="scientific">Angomonas deanei</name>
    <dbReference type="NCBI Taxonomy" id="59799"/>
    <lineage>
        <taxon>Eukaryota</taxon>
        <taxon>Discoba</taxon>
        <taxon>Euglenozoa</taxon>
        <taxon>Kinetoplastea</taxon>
        <taxon>Metakinetoplastina</taxon>
        <taxon>Trypanosomatida</taxon>
        <taxon>Trypanosomatidae</taxon>
        <taxon>Strigomonadinae</taxon>
        <taxon>Angomonas</taxon>
    </lineage>
</organism>
<dbReference type="EMBL" id="LR877162">
    <property type="protein sequence ID" value="CAD2220644.1"/>
    <property type="molecule type" value="Genomic_DNA"/>
</dbReference>
<dbReference type="VEuPathDB" id="TriTrypDB:ADEAN_000816600"/>
<dbReference type="GO" id="GO:0005737">
    <property type="term" value="C:cytoplasm"/>
    <property type="evidence" value="ECO:0007669"/>
    <property type="project" value="TreeGrafter"/>
</dbReference>
<dbReference type="PANTHER" id="PTHR12894">
    <property type="entry name" value="CNH DOMAIN CONTAINING"/>
    <property type="match status" value="1"/>
</dbReference>
<keyword evidence="2" id="KW-1185">Reference proteome</keyword>
<dbReference type="Proteomes" id="UP000515908">
    <property type="component" value="Chromosome 18"/>
</dbReference>
<evidence type="ECO:0000313" key="2">
    <source>
        <dbReference type="Proteomes" id="UP000515908"/>
    </source>
</evidence>
<accession>A0A7G2CNW6</accession>
<sequence length="598" mass="65669">MDRKAIHVYSLTPVNSKVGQNHSVECLSTSTDLVLLGTREGKVLCHVLETTPTGVEEAILRYTLSTNIKGAARFIQPIVSKQLLLVTVGECLVVYSAAWLTPASARDFDTHEVTRVGGLRDVVSVQTRRYKNALAVLVLCARKLVVYLYKEEGTPQLVLHKTVSLNDKATSMALVTQRIVLVQVGHHTCVVIDSHTGTVLGECATAGGHVSLCDLRPAPEGLLVQDRIASRVLMDGSCVPCEALSPFDKPPSLLFYEHPFLVSLPPASSATQLEVRIPLLGDRESGVSVVQVVSHSAVLRRCSHPDSFIDFDEVTEMGHKRERNLIAVLDSASSLFLLRPHPLSLVVSELSEVNSHAAITLASLCVHQVDQRTLRAVYVKHICSEYTEKRFDGLDKVLRESGIDPLFFIRMFLSDSVTVRKEVLASEWSSLEDAIPKSSTCALTPASTPFFIQYLTYVKTTAYGEDASAEVKTLMDTALLHAHLLASGDQKESTEEDLLRFLLHDVSREFLSTTAIDIVSAQLPKKWFTLASVYYHLERYEDALQLLYCMATEKAPTARENGKLFISAALQQACDALSTAEPSTVMNAADTLIHSPKS</sequence>
<proteinExistence type="predicted"/>
<protein>
    <recommendedName>
        <fullName evidence="3">CNH domain-containing protein</fullName>
    </recommendedName>
</protein>
<dbReference type="InterPro" id="IPR032914">
    <property type="entry name" value="Vam6/VPS39/TRAP1"/>
</dbReference>
<gene>
    <name evidence="1" type="ORF">ADEAN_000816600</name>
</gene>
<dbReference type="AlphaFoldDB" id="A0A7G2CNW6"/>